<evidence type="ECO:0000313" key="2">
    <source>
        <dbReference type="EMBL" id="OMJ90669.1"/>
    </source>
</evidence>
<organism evidence="2 3">
    <name type="scientific">Stentor coeruleus</name>
    <dbReference type="NCBI Taxonomy" id="5963"/>
    <lineage>
        <taxon>Eukaryota</taxon>
        <taxon>Sar</taxon>
        <taxon>Alveolata</taxon>
        <taxon>Ciliophora</taxon>
        <taxon>Postciliodesmatophora</taxon>
        <taxon>Heterotrichea</taxon>
        <taxon>Heterotrichida</taxon>
        <taxon>Stentoridae</taxon>
        <taxon>Stentor</taxon>
    </lineage>
</organism>
<feature type="region of interest" description="Disordered" evidence="1">
    <location>
        <begin position="55"/>
        <end position="81"/>
    </location>
</feature>
<proteinExistence type="predicted"/>
<keyword evidence="3" id="KW-1185">Reference proteome</keyword>
<evidence type="ECO:0000313" key="3">
    <source>
        <dbReference type="Proteomes" id="UP000187209"/>
    </source>
</evidence>
<dbReference type="EMBL" id="MPUH01000098">
    <property type="protein sequence ID" value="OMJ90669.1"/>
    <property type="molecule type" value="Genomic_DNA"/>
</dbReference>
<comment type="caution">
    <text evidence="2">The sequence shown here is derived from an EMBL/GenBank/DDBJ whole genome shotgun (WGS) entry which is preliminary data.</text>
</comment>
<sequence>MESKLITVEVIPEHPKLLRLPSVSRSLYFSILPKSCYEMYDKPVILTMNPRQQKIAYPPQISESRKKDKRRPASSSCTTRPNIKPCPNSYVYNKMFFPKQEIIPKPPPKRTKSRPQTTQNQRNLTFYCEVNPPRSAPKRSELPKNLNHTLMELGDINYNMKKSPSRNLLINNPNMMIDKEMEIDMKFSQGSIEDLHKISEVQSSMEEERITNIVSLSLFGENR</sequence>
<protein>
    <submittedName>
        <fullName evidence="2">Uncharacterized protein</fullName>
    </submittedName>
</protein>
<dbReference type="AlphaFoldDB" id="A0A1R2CNS9"/>
<gene>
    <name evidence="2" type="ORF">SteCoe_6950</name>
</gene>
<feature type="region of interest" description="Disordered" evidence="1">
    <location>
        <begin position="101"/>
        <end position="122"/>
    </location>
</feature>
<evidence type="ECO:0000256" key="1">
    <source>
        <dbReference type="SAM" id="MobiDB-lite"/>
    </source>
</evidence>
<accession>A0A1R2CNS9</accession>
<reference evidence="2 3" key="1">
    <citation type="submission" date="2016-11" db="EMBL/GenBank/DDBJ databases">
        <title>The macronuclear genome of Stentor coeruleus: a giant cell with tiny introns.</title>
        <authorList>
            <person name="Slabodnick M."/>
            <person name="Ruby J.G."/>
            <person name="Reiff S.B."/>
            <person name="Swart E.C."/>
            <person name="Gosai S."/>
            <person name="Prabakaran S."/>
            <person name="Witkowska E."/>
            <person name="Larue G.E."/>
            <person name="Fisher S."/>
            <person name="Freeman R.M."/>
            <person name="Gunawardena J."/>
            <person name="Chu W."/>
            <person name="Stover N.A."/>
            <person name="Gregory B.D."/>
            <person name="Nowacki M."/>
            <person name="Derisi J."/>
            <person name="Roy S.W."/>
            <person name="Marshall W.F."/>
            <person name="Sood P."/>
        </authorList>
    </citation>
    <scope>NUCLEOTIDE SEQUENCE [LARGE SCALE GENOMIC DNA]</scope>
    <source>
        <strain evidence="2">WM001</strain>
    </source>
</reference>
<dbReference type="Proteomes" id="UP000187209">
    <property type="component" value="Unassembled WGS sequence"/>
</dbReference>
<name>A0A1R2CNS9_9CILI</name>